<proteinExistence type="predicted"/>
<dbReference type="STRING" id="47427.A0A2H3CST1"/>
<accession>A0A2H3CST1</accession>
<reference evidence="2" key="1">
    <citation type="journal article" date="2017" name="Nat. Ecol. Evol.">
        <title>Genome expansion and lineage-specific genetic innovations in the forest pathogenic fungi Armillaria.</title>
        <authorList>
            <person name="Sipos G."/>
            <person name="Prasanna A.N."/>
            <person name="Walter M.C."/>
            <person name="O'Connor E."/>
            <person name="Balint B."/>
            <person name="Krizsan K."/>
            <person name="Kiss B."/>
            <person name="Hess J."/>
            <person name="Varga T."/>
            <person name="Slot J."/>
            <person name="Riley R."/>
            <person name="Boka B."/>
            <person name="Rigling D."/>
            <person name="Barry K."/>
            <person name="Lee J."/>
            <person name="Mihaltcheva S."/>
            <person name="LaButti K."/>
            <person name="Lipzen A."/>
            <person name="Waldron R."/>
            <person name="Moloney N.M."/>
            <person name="Sperisen C."/>
            <person name="Kredics L."/>
            <person name="Vagvoelgyi C."/>
            <person name="Patrignani A."/>
            <person name="Fitzpatrick D."/>
            <person name="Nagy I."/>
            <person name="Doyle S."/>
            <person name="Anderson J.B."/>
            <person name="Grigoriev I.V."/>
            <person name="Gueldener U."/>
            <person name="Muensterkoetter M."/>
            <person name="Nagy L.G."/>
        </authorList>
    </citation>
    <scope>NUCLEOTIDE SEQUENCE [LARGE SCALE GENOMIC DNA]</scope>
    <source>
        <strain evidence="2">Ar21-2</strain>
    </source>
</reference>
<organism evidence="1 2">
    <name type="scientific">Armillaria gallica</name>
    <name type="common">Bulbous honey fungus</name>
    <name type="synonym">Armillaria bulbosa</name>
    <dbReference type="NCBI Taxonomy" id="47427"/>
    <lineage>
        <taxon>Eukaryota</taxon>
        <taxon>Fungi</taxon>
        <taxon>Dikarya</taxon>
        <taxon>Basidiomycota</taxon>
        <taxon>Agaricomycotina</taxon>
        <taxon>Agaricomycetes</taxon>
        <taxon>Agaricomycetidae</taxon>
        <taxon>Agaricales</taxon>
        <taxon>Marasmiineae</taxon>
        <taxon>Physalacriaceae</taxon>
        <taxon>Armillaria</taxon>
    </lineage>
</organism>
<dbReference type="AlphaFoldDB" id="A0A2H3CST1"/>
<gene>
    <name evidence="1" type="ORF">ARMGADRAFT_1017573</name>
</gene>
<name>A0A2H3CST1_ARMGA</name>
<dbReference type="InParanoid" id="A0A2H3CST1"/>
<dbReference type="EMBL" id="KZ293686">
    <property type="protein sequence ID" value="PBK86101.1"/>
    <property type="molecule type" value="Genomic_DNA"/>
</dbReference>
<evidence type="ECO:0000313" key="1">
    <source>
        <dbReference type="EMBL" id="PBK86101.1"/>
    </source>
</evidence>
<protein>
    <submittedName>
        <fullName evidence="1">Uncharacterized protein</fullName>
    </submittedName>
</protein>
<keyword evidence="2" id="KW-1185">Reference proteome</keyword>
<sequence length="229" mass="25782">MISDLHGPQRIVFLRLDNHGILHEIHNLDTDLRPVILSCDVIALDAPISTTSVTPSTITVFKLFSPRPPFSSSAVHCPAPTHTCSYTLLWVGRRRQHNTDLHPHALPKWWASELNSLELYSLPPFLPIFTSRVSSQRRALRCTDVILGERAAIWIRPHDRAMVSHWEEHDGCKTLIAAVLPGPLNPTTQVRVREICINGFNNWTALDYDEDLGKIAVGPGFRKIVIVQL</sequence>
<dbReference type="OrthoDB" id="3034442at2759"/>
<evidence type="ECO:0000313" key="2">
    <source>
        <dbReference type="Proteomes" id="UP000217790"/>
    </source>
</evidence>
<dbReference type="Proteomes" id="UP000217790">
    <property type="component" value="Unassembled WGS sequence"/>
</dbReference>